<feature type="compositionally biased region" description="Low complexity" evidence="1">
    <location>
        <begin position="109"/>
        <end position="122"/>
    </location>
</feature>
<keyword evidence="3" id="KW-1185">Reference proteome</keyword>
<accession>A0A9P8YGI0</accession>
<reference evidence="2" key="1">
    <citation type="journal article" date="2021" name="Nat. Commun.">
        <title>Genetic determinants of endophytism in the Arabidopsis root mycobiome.</title>
        <authorList>
            <person name="Mesny F."/>
            <person name="Miyauchi S."/>
            <person name="Thiergart T."/>
            <person name="Pickel B."/>
            <person name="Atanasova L."/>
            <person name="Karlsson M."/>
            <person name="Huettel B."/>
            <person name="Barry K.W."/>
            <person name="Haridas S."/>
            <person name="Chen C."/>
            <person name="Bauer D."/>
            <person name="Andreopoulos W."/>
            <person name="Pangilinan J."/>
            <person name="LaButti K."/>
            <person name="Riley R."/>
            <person name="Lipzen A."/>
            <person name="Clum A."/>
            <person name="Drula E."/>
            <person name="Henrissat B."/>
            <person name="Kohler A."/>
            <person name="Grigoriev I.V."/>
            <person name="Martin F.M."/>
            <person name="Hacquard S."/>
        </authorList>
    </citation>
    <scope>NUCLEOTIDE SEQUENCE</scope>
    <source>
        <strain evidence="2">MPI-CAGE-CH-0230</strain>
    </source>
</reference>
<evidence type="ECO:0000313" key="3">
    <source>
        <dbReference type="Proteomes" id="UP000756346"/>
    </source>
</evidence>
<dbReference type="AlphaFoldDB" id="A0A9P8YGI0"/>
<dbReference type="EMBL" id="JAGTJQ010000001">
    <property type="protein sequence ID" value="KAH7040101.1"/>
    <property type="molecule type" value="Genomic_DNA"/>
</dbReference>
<feature type="compositionally biased region" description="Polar residues" evidence="1">
    <location>
        <begin position="44"/>
        <end position="59"/>
    </location>
</feature>
<name>A0A9P8YGI0_9PEZI</name>
<comment type="caution">
    <text evidence="2">The sequence shown here is derived from an EMBL/GenBank/DDBJ whole genome shotgun (WGS) entry which is preliminary data.</text>
</comment>
<evidence type="ECO:0000313" key="2">
    <source>
        <dbReference type="EMBL" id="KAH7040101.1"/>
    </source>
</evidence>
<sequence>MRMTSMVTMIQATHYSSTASYSIPTMSRFESAPTQAAGPAAPRFTQNLPGATVRANSGTAPPKLHGNSFAAESSRVSSAINSRARDTSSAPSSRFNRHAYGHPSTAPISQRGGTSVSGSSTSTKDKSSRKWPKGDNRKKFDVLPPFE</sequence>
<proteinExistence type="predicted"/>
<feature type="region of interest" description="Disordered" evidence="1">
    <location>
        <begin position="30"/>
        <end position="147"/>
    </location>
</feature>
<organism evidence="2 3">
    <name type="scientific">Microdochium trichocladiopsis</name>
    <dbReference type="NCBI Taxonomy" id="1682393"/>
    <lineage>
        <taxon>Eukaryota</taxon>
        <taxon>Fungi</taxon>
        <taxon>Dikarya</taxon>
        <taxon>Ascomycota</taxon>
        <taxon>Pezizomycotina</taxon>
        <taxon>Sordariomycetes</taxon>
        <taxon>Xylariomycetidae</taxon>
        <taxon>Xylariales</taxon>
        <taxon>Microdochiaceae</taxon>
        <taxon>Microdochium</taxon>
    </lineage>
</organism>
<gene>
    <name evidence="2" type="ORF">B0I36DRAFT_5649</name>
</gene>
<feature type="compositionally biased region" description="Basic and acidic residues" evidence="1">
    <location>
        <begin position="123"/>
        <end position="141"/>
    </location>
</feature>
<feature type="compositionally biased region" description="Polar residues" evidence="1">
    <location>
        <begin position="70"/>
        <end position="94"/>
    </location>
</feature>
<dbReference type="Proteomes" id="UP000756346">
    <property type="component" value="Unassembled WGS sequence"/>
</dbReference>
<protein>
    <submittedName>
        <fullName evidence="2">Uncharacterized protein</fullName>
    </submittedName>
</protein>
<evidence type="ECO:0000256" key="1">
    <source>
        <dbReference type="SAM" id="MobiDB-lite"/>
    </source>
</evidence>
<dbReference type="GeneID" id="70192576"/>
<dbReference type="RefSeq" id="XP_046018156.1">
    <property type="nucleotide sequence ID" value="XM_046163030.1"/>
</dbReference>